<evidence type="ECO:0000259" key="2">
    <source>
        <dbReference type="SMART" id="SM00331"/>
    </source>
</evidence>
<dbReference type="PANTHER" id="PTHR43156">
    <property type="entry name" value="STAGE II SPORULATION PROTEIN E-RELATED"/>
    <property type="match status" value="1"/>
</dbReference>
<dbReference type="Gene3D" id="3.60.40.10">
    <property type="entry name" value="PPM-type phosphatase domain"/>
    <property type="match status" value="1"/>
</dbReference>
<evidence type="ECO:0000256" key="1">
    <source>
        <dbReference type="ARBA" id="ARBA00022801"/>
    </source>
</evidence>
<evidence type="ECO:0000313" key="3">
    <source>
        <dbReference type="EMBL" id="KKZ72597.1"/>
    </source>
</evidence>
<dbReference type="SUPFAM" id="SSF81606">
    <property type="entry name" value="PP2C-like"/>
    <property type="match status" value="1"/>
</dbReference>
<dbReference type="Pfam" id="PF08447">
    <property type="entry name" value="PAS_3"/>
    <property type="match status" value="1"/>
</dbReference>
<dbReference type="InterPro" id="IPR036457">
    <property type="entry name" value="PPM-type-like_dom_sf"/>
</dbReference>
<reference evidence="3 4" key="1">
    <citation type="submission" date="2015-05" db="EMBL/GenBank/DDBJ databases">
        <title>Draft Genome assembly of Streptomyces showdoensis.</title>
        <authorList>
            <person name="Thapa K.K."/>
            <person name="Metsa-Ketela M."/>
        </authorList>
    </citation>
    <scope>NUCLEOTIDE SEQUENCE [LARGE SCALE GENOMIC DNA]</scope>
    <source>
        <strain evidence="3 4">ATCC 15227</strain>
    </source>
</reference>
<evidence type="ECO:0000313" key="4">
    <source>
        <dbReference type="Proteomes" id="UP000265325"/>
    </source>
</evidence>
<sequence length="471" mass="51001">MAAAGSEAFDAVGRRGPELVGLSLVDSYPGIDATDLWRTYLDVLASGTPYEGAVEYEESAAGFRQRSRYRVRVACCQGGLVVSYARLDSDEREQHRLALMQSLGRMGWTDRDLVGGSIVWSEEVYSIFGRDPGQGPVPLEELAAHADDEDRPVMEQAVRGLLEAGEPVDRTFRIRLPDQQVRHVRIVAETDNDALGRPVRVHGLFQDLSAAKHAERQLLEHKRSVLAQQSQLAAERDLAARLQDTLLPVPQQQLALAGLTVDVAYLPVQEGLRLGGDWYSAVELPDGNALLVVGDVAGHGLDAVATMAQLRFTAKGMAITGSPLPEILANLNTLLVHTSGRHSHTATMIMAVYEPAASRLTWVRAGHPPPLLVRDGHARFLPAPAGMLLGAVHDPRFEASTVELCPGDHLLLYTDGLIERPGESIDQGMARLAETVQAKDLAAPRPLNGLVSALVAPHDHADDICVLHIAR</sequence>
<dbReference type="InterPro" id="IPR000014">
    <property type="entry name" value="PAS"/>
</dbReference>
<dbReference type="AlphaFoldDB" id="A0A2P2GM62"/>
<protein>
    <submittedName>
        <fullName evidence="3">Serine/threonine protein phosphatase</fullName>
    </submittedName>
</protein>
<dbReference type="Gene3D" id="3.30.450.20">
    <property type="entry name" value="PAS domain"/>
    <property type="match status" value="1"/>
</dbReference>
<dbReference type="EMBL" id="LAQS01000025">
    <property type="protein sequence ID" value="KKZ72597.1"/>
    <property type="molecule type" value="Genomic_DNA"/>
</dbReference>
<gene>
    <name evidence="3" type="ORF">VO63_17665</name>
</gene>
<dbReference type="PANTHER" id="PTHR43156:SF2">
    <property type="entry name" value="STAGE II SPORULATION PROTEIN E"/>
    <property type="match status" value="1"/>
</dbReference>
<accession>A0A2P2GM62</accession>
<dbReference type="Proteomes" id="UP000265325">
    <property type="component" value="Unassembled WGS sequence"/>
</dbReference>
<dbReference type="InterPro" id="IPR001932">
    <property type="entry name" value="PPM-type_phosphatase-like_dom"/>
</dbReference>
<keyword evidence="1" id="KW-0378">Hydrolase</keyword>
<dbReference type="InterPro" id="IPR035965">
    <property type="entry name" value="PAS-like_dom_sf"/>
</dbReference>
<organism evidence="3 4">
    <name type="scientific">Streptomyces showdoensis</name>
    <dbReference type="NCBI Taxonomy" id="68268"/>
    <lineage>
        <taxon>Bacteria</taxon>
        <taxon>Bacillati</taxon>
        <taxon>Actinomycetota</taxon>
        <taxon>Actinomycetes</taxon>
        <taxon>Kitasatosporales</taxon>
        <taxon>Streptomycetaceae</taxon>
        <taxon>Streptomyces</taxon>
    </lineage>
</organism>
<name>A0A2P2GM62_STREW</name>
<dbReference type="InterPro" id="IPR013655">
    <property type="entry name" value="PAS_fold_3"/>
</dbReference>
<feature type="domain" description="PPM-type phosphatase" evidence="2">
    <location>
        <begin position="259"/>
        <end position="471"/>
    </location>
</feature>
<proteinExistence type="predicted"/>
<dbReference type="InterPro" id="IPR052016">
    <property type="entry name" value="Bact_Sigma-Reg"/>
</dbReference>
<dbReference type="SUPFAM" id="SSF55785">
    <property type="entry name" value="PYP-like sensor domain (PAS domain)"/>
    <property type="match status" value="1"/>
</dbReference>
<dbReference type="GO" id="GO:0016791">
    <property type="term" value="F:phosphatase activity"/>
    <property type="evidence" value="ECO:0007669"/>
    <property type="project" value="TreeGrafter"/>
</dbReference>
<dbReference type="Gene3D" id="2.10.70.100">
    <property type="match status" value="1"/>
</dbReference>
<keyword evidence="4" id="KW-1185">Reference proteome</keyword>
<dbReference type="CDD" id="cd00130">
    <property type="entry name" value="PAS"/>
    <property type="match status" value="1"/>
</dbReference>
<dbReference type="Pfam" id="PF07228">
    <property type="entry name" value="SpoIIE"/>
    <property type="match status" value="1"/>
</dbReference>
<comment type="caution">
    <text evidence="3">The sequence shown here is derived from an EMBL/GenBank/DDBJ whole genome shotgun (WGS) entry which is preliminary data.</text>
</comment>
<dbReference type="SMART" id="SM00331">
    <property type="entry name" value="PP2C_SIG"/>
    <property type="match status" value="1"/>
</dbReference>